<dbReference type="PANTHER" id="PTHR10188">
    <property type="entry name" value="L-ASPARAGINASE"/>
    <property type="match status" value="1"/>
</dbReference>
<evidence type="ECO:0000256" key="7">
    <source>
        <dbReference type="ARBA" id="ARBA00049366"/>
    </source>
</evidence>
<keyword evidence="3 11" id="KW-0378">Hydrolase</keyword>
<reference evidence="11 17" key="1">
    <citation type="journal article" date="2014" name="J. Bacteriol.">
        <title>Role of an Archaeal PitA Transporter in the Copper and Arsenic Resistance of Metallosphaera sedula, an Extreme Thermoacidophile.</title>
        <authorList>
            <person name="McCarthy S."/>
            <person name="Ai C."/>
            <person name="Wheaton G."/>
            <person name="Tevatia R."/>
            <person name="Eckrich V."/>
            <person name="Kelly R."/>
            <person name="Blum P."/>
        </authorList>
    </citation>
    <scope>NUCLEOTIDE SEQUENCE [LARGE SCALE GENOMIC DNA]</scope>
    <source>
        <strain evidence="11 17">CuR1</strain>
    </source>
</reference>
<reference evidence="19 20" key="2">
    <citation type="journal article" date="2015" name="Genome Announc.">
        <title>Complete Genome Sequences of Evolved Arsenate-Resistant Metallosphaera sedula Strains.</title>
        <authorList>
            <person name="Ai C."/>
            <person name="McCarthy S."/>
            <person name="Schackwitz W."/>
            <person name="Martin J."/>
            <person name="Lipzen A."/>
            <person name="Blum P."/>
        </authorList>
    </citation>
    <scope>NUCLEOTIDE SEQUENCE [LARGE SCALE GENOMIC DNA]</scope>
    <source>
        <strain evidence="14 20">ARS120-1</strain>
        <strain evidence="15 19">ARS120-2</strain>
        <strain evidence="12 22">ARS50-1</strain>
        <strain evidence="13 21">ARS50-2</strain>
    </source>
</reference>
<dbReference type="FunFam" id="3.60.20.30:FF:000001">
    <property type="entry name" value="Isoaspartyl peptidase/L-asparaginase"/>
    <property type="match status" value="1"/>
</dbReference>
<dbReference type="PANTHER" id="PTHR10188:SF6">
    <property type="entry name" value="N(4)-(BETA-N-ACETYLGLUCOSAMINYL)-L-ASPARAGINASE"/>
    <property type="match status" value="1"/>
</dbReference>
<evidence type="ECO:0000256" key="3">
    <source>
        <dbReference type="ARBA" id="ARBA00022801"/>
    </source>
</evidence>
<proteinExistence type="predicted"/>
<evidence type="ECO:0000256" key="5">
    <source>
        <dbReference type="ARBA" id="ARBA00030414"/>
    </source>
</evidence>
<dbReference type="Proteomes" id="UP000061362">
    <property type="component" value="Chromosome"/>
</dbReference>
<evidence type="ECO:0000313" key="22">
    <source>
        <dbReference type="Proteomes" id="UP000068832"/>
    </source>
</evidence>
<evidence type="ECO:0000313" key="11">
    <source>
        <dbReference type="EMBL" id="AIM26847.1"/>
    </source>
</evidence>
<dbReference type="Proteomes" id="UP000062475">
    <property type="component" value="Chromosome"/>
</dbReference>
<dbReference type="PATRIC" id="fig|43687.5.peg.700"/>
<feature type="site" description="Cleavage; by autolysis" evidence="10">
    <location>
        <begin position="135"/>
        <end position="136"/>
    </location>
</feature>
<evidence type="ECO:0000313" key="12">
    <source>
        <dbReference type="EMBL" id="AKV73792.1"/>
    </source>
</evidence>
<dbReference type="GO" id="GO:0006508">
    <property type="term" value="P:proteolysis"/>
    <property type="evidence" value="ECO:0007669"/>
    <property type="project" value="UniProtKB-KW"/>
</dbReference>
<dbReference type="SUPFAM" id="SSF56235">
    <property type="entry name" value="N-terminal nucleophile aminohydrolases (Ntn hydrolases)"/>
    <property type="match status" value="1"/>
</dbReference>
<evidence type="ECO:0000256" key="8">
    <source>
        <dbReference type="PIRSR" id="PIRSR600246-1"/>
    </source>
</evidence>
<evidence type="ECO:0000313" key="17">
    <source>
        <dbReference type="Proteomes" id="UP000029084"/>
    </source>
</evidence>
<evidence type="ECO:0000313" key="14">
    <source>
        <dbReference type="EMBL" id="AKV78283.1"/>
    </source>
</evidence>
<comment type="catalytic activity">
    <reaction evidence="7">
        <text>L-asparagine + H2O = L-aspartate + NH4(+)</text>
        <dbReference type="Rhea" id="RHEA:21016"/>
        <dbReference type="ChEBI" id="CHEBI:15377"/>
        <dbReference type="ChEBI" id="CHEBI:28938"/>
        <dbReference type="ChEBI" id="CHEBI:29991"/>
        <dbReference type="ChEBI" id="CHEBI:58048"/>
        <dbReference type="EC" id="3.5.1.1"/>
    </reaction>
</comment>
<evidence type="ECO:0000313" key="19">
    <source>
        <dbReference type="Proteomes" id="UP000061362"/>
    </source>
</evidence>
<dbReference type="Proteomes" id="UP000062398">
    <property type="component" value="Chromosome"/>
</dbReference>
<dbReference type="OMA" id="MGIIMVD"/>
<dbReference type="InterPro" id="IPR000246">
    <property type="entry name" value="Peptidase_T2"/>
</dbReference>
<dbReference type="Proteomes" id="UP000068832">
    <property type="component" value="Chromosome"/>
</dbReference>
<evidence type="ECO:0000256" key="1">
    <source>
        <dbReference type="ARBA" id="ARBA00012920"/>
    </source>
</evidence>
<evidence type="ECO:0000313" key="21">
    <source>
        <dbReference type="Proteomes" id="UP000062475"/>
    </source>
</evidence>
<dbReference type="Pfam" id="PF01112">
    <property type="entry name" value="Asparaginase_2"/>
    <property type="match status" value="2"/>
</dbReference>
<dbReference type="InterPro" id="IPR029055">
    <property type="entry name" value="Ntn_hydrolases_N"/>
</dbReference>
<protein>
    <recommendedName>
        <fullName evidence="6">Plant-type L-asparaginase</fullName>
        <ecNumber evidence="1">3.5.1.1</ecNumber>
    </recommendedName>
    <alternativeName>
        <fullName evidence="5">L-asparagine amidohydrolase</fullName>
    </alternativeName>
</protein>
<evidence type="ECO:0000256" key="4">
    <source>
        <dbReference type="ARBA" id="ARBA00022813"/>
    </source>
</evidence>
<keyword evidence="2" id="KW-0645">Protease</keyword>
<dbReference type="GO" id="GO:0008233">
    <property type="term" value="F:peptidase activity"/>
    <property type="evidence" value="ECO:0007669"/>
    <property type="project" value="UniProtKB-KW"/>
</dbReference>
<evidence type="ECO:0000256" key="10">
    <source>
        <dbReference type="PIRSR" id="PIRSR600246-3"/>
    </source>
</evidence>
<dbReference type="Proteomes" id="UP000056255">
    <property type="component" value="Chromosome"/>
</dbReference>
<dbReference type="CDD" id="cd14950">
    <property type="entry name" value="Asparaginase_2_like_2"/>
    <property type="match status" value="1"/>
</dbReference>
<evidence type="ECO:0000313" key="16">
    <source>
        <dbReference type="EMBL" id="AKV82776.1"/>
    </source>
</evidence>
<sequence>MRYNSPVLVIHGGAGSWKNMERDRALKALRESLERGYREFRTGSSLEAVVEAIASMEDSGVFNAGRGSVKNAEGGVEMDAGLMHGKTMSVGSVASIRARNPIRRAYEVLKQGRHVLMVRTVWEETEEGDSSRDGDTVGAVALDEQGNLSAGTSTGGIRGKLPGRVGDSPIPGAGFYATARVAVSCTGIGELILKLLPAKEIDMLRAMGYPLEESVRAVMGKFTETFGKDNLGLIALDHQGYASASFNTGAMPRGIMWNGGEKVFFDEVDQL</sequence>
<dbReference type="EMBL" id="CP012173">
    <property type="protein sequence ID" value="AKV76032.1"/>
    <property type="molecule type" value="Genomic_DNA"/>
</dbReference>
<accession>A0A088E4Z3</accession>
<dbReference type="EMBL" id="CP012172">
    <property type="protein sequence ID" value="AKV73792.1"/>
    <property type="molecule type" value="Genomic_DNA"/>
</dbReference>
<dbReference type="GeneID" id="91755138"/>
<name>A0A088E4Z3_9CREN</name>
<dbReference type="Proteomes" id="UP000029084">
    <property type="component" value="Chromosome"/>
</dbReference>
<dbReference type="EMBL" id="CP012174">
    <property type="protein sequence ID" value="AKV78283.1"/>
    <property type="molecule type" value="Genomic_DNA"/>
</dbReference>
<dbReference type="SMR" id="A0A088E4Z3"/>
<feature type="active site" description="Nucleophile" evidence="8">
    <location>
        <position position="136"/>
    </location>
</feature>
<dbReference type="EMBL" id="CP008822">
    <property type="protein sequence ID" value="AIM26847.1"/>
    <property type="molecule type" value="Genomic_DNA"/>
</dbReference>
<organism evidence="11 17">
    <name type="scientific">Metallosphaera sedula</name>
    <dbReference type="NCBI Taxonomy" id="43687"/>
    <lineage>
        <taxon>Archaea</taxon>
        <taxon>Thermoproteota</taxon>
        <taxon>Thermoprotei</taxon>
        <taxon>Sulfolobales</taxon>
        <taxon>Sulfolobaceae</taxon>
        <taxon>Metallosphaera</taxon>
    </lineage>
</organism>
<dbReference type="GO" id="GO:0004067">
    <property type="term" value="F:asparaginase activity"/>
    <property type="evidence" value="ECO:0007669"/>
    <property type="project" value="UniProtKB-EC"/>
</dbReference>
<dbReference type="GO" id="GO:0005737">
    <property type="term" value="C:cytoplasm"/>
    <property type="evidence" value="ECO:0007669"/>
    <property type="project" value="TreeGrafter"/>
</dbReference>
<dbReference type="OrthoDB" id="18230at2157"/>
<feature type="binding site" evidence="9">
    <location>
        <begin position="164"/>
        <end position="167"/>
    </location>
    <ligand>
        <name>substrate</name>
    </ligand>
</feature>
<evidence type="ECO:0000256" key="6">
    <source>
        <dbReference type="ARBA" id="ARBA00044776"/>
    </source>
</evidence>
<reference evidence="16 18" key="3">
    <citation type="submission" date="2015-07" db="EMBL/GenBank/DDBJ databases">
        <title>Physiological, transcriptional responses and genome re-sequencing of acid resistant extremely thermoacidophilic Metallosphaera sedula SARC-M1.</title>
        <authorList>
            <person name="Ai C."/>
            <person name="McCarthy S."/>
            <person name="Eckrich V."/>
            <person name="Rudrappa D."/>
            <person name="Qiu G."/>
            <person name="Blum P."/>
        </authorList>
    </citation>
    <scope>NUCLEOTIDE SEQUENCE [LARGE SCALE GENOMIC DNA]</scope>
    <source>
        <strain evidence="16 18">SARC-M1</strain>
    </source>
</reference>
<dbReference type="RefSeq" id="WP_012020647.1">
    <property type="nucleotide sequence ID" value="NZ_CP008822.1"/>
</dbReference>
<evidence type="ECO:0000313" key="18">
    <source>
        <dbReference type="Proteomes" id="UP000056255"/>
    </source>
</evidence>
<feature type="binding site" evidence="9">
    <location>
        <begin position="186"/>
        <end position="189"/>
    </location>
    <ligand>
        <name>substrate</name>
    </ligand>
</feature>
<keyword evidence="4" id="KW-0068">Autocatalytic cleavage</keyword>
<evidence type="ECO:0000256" key="2">
    <source>
        <dbReference type="ARBA" id="ARBA00022670"/>
    </source>
</evidence>
<dbReference type="EC" id="3.5.1.1" evidence="1"/>
<dbReference type="EMBL" id="CP012176">
    <property type="protein sequence ID" value="AKV82776.1"/>
    <property type="molecule type" value="Genomic_DNA"/>
</dbReference>
<evidence type="ECO:0000313" key="13">
    <source>
        <dbReference type="EMBL" id="AKV76032.1"/>
    </source>
</evidence>
<gene>
    <name evidence="11" type="ORF">HA72_0685</name>
    <name evidence="12" type="ORF">MsedA_0698</name>
    <name evidence="13" type="ORF">MsedB_0698</name>
    <name evidence="14" type="ORF">MsedC_0697</name>
    <name evidence="15" type="ORF">MsedD_0698</name>
    <name evidence="16" type="ORF">MsedE_0698</name>
</gene>
<dbReference type="EMBL" id="CP012175">
    <property type="protein sequence ID" value="AKV80528.1"/>
    <property type="molecule type" value="Genomic_DNA"/>
</dbReference>
<dbReference type="AlphaFoldDB" id="A0A088E4Z3"/>
<evidence type="ECO:0000256" key="9">
    <source>
        <dbReference type="PIRSR" id="PIRSR600246-2"/>
    </source>
</evidence>
<dbReference type="Gene3D" id="3.60.20.30">
    <property type="entry name" value="(Glycosyl)asparaginase"/>
    <property type="match status" value="1"/>
</dbReference>
<evidence type="ECO:0000313" key="15">
    <source>
        <dbReference type="EMBL" id="AKV80528.1"/>
    </source>
</evidence>
<evidence type="ECO:0000313" key="20">
    <source>
        <dbReference type="Proteomes" id="UP000062398"/>
    </source>
</evidence>